<accession>A2D8Q9</accession>
<dbReference type="SMART" id="SM00164">
    <property type="entry name" value="TBC"/>
    <property type="match status" value="1"/>
</dbReference>
<proteinExistence type="predicted"/>
<dbReference type="EMBL" id="DS113179">
    <property type="protein sequence ID" value="EAY23308.1"/>
    <property type="molecule type" value="Genomic_DNA"/>
</dbReference>
<dbReference type="Gene3D" id="1.10.472.80">
    <property type="entry name" value="Ypt/Rab-GAP domain of gyp1p, domain 3"/>
    <property type="match status" value="1"/>
</dbReference>
<dbReference type="FunFam" id="1.10.8.270:FF:000053">
    <property type="entry name" value="TBC domain containing protein"/>
    <property type="match status" value="1"/>
</dbReference>
<dbReference type="AlphaFoldDB" id="A2D8Q9"/>
<reference evidence="2" key="1">
    <citation type="submission" date="2006-10" db="EMBL/GenBank/DDBJ databases">
        <authorList>
            <person name="Amadeo P."/>
            <person name="Zhao Q."/>
            <person name="Wortman J."/>
            <person name="Fraser-Liggett C."/>
            <person name="Carlton J."/>
        </authorList>
    </citation>
    <scope>NUCLEOTIDE SEQUENCE</scope>
    <source>
        <strain evidence="2">G3</strain>
    </source>
</reference>
<dbReference type="OrthoDB" id="294251at2759"/>
<dbReference type="VEuPathDB" id="TrichDB:TVAGG3_0391800"/>
<dbReference type="KEGG" id="tva:5468870"/>
<sequence>MDSKKKDDFSHVRDWKYIIKNWEKLMKESRSIIIRSLRLGVPTKYRADVWALLTNSHTVKSKANFTYSQLDKVNSNSSQIISHDVPRTMPSWSNDNSQRFLDELSRLLNAYANVDPELGYTQGMNFIASMFLLYQPEEQAFWSFYSLMFQSSLPHRLFFIQDFPKLRLHKTLVDRLIYQNFPDIYHAFEERMLDSTIFTPMWLMVCFLSGNFGLELSTFIFEQFLAFGVAPLLSFGLGILEIHKNTLRNDGFEELLHVLTNPGSSPLMKDKQRINTAWDKMWITTKKYHELLKEVIEEEKKKDSQIIKYIAQEEQILPA</sequence>
<dbReference type="Proteomes" id="UP000001542">
    <property type="component" value="Unassembled WGS sequence"/>
</dbReference>
<dbReference type="PANTHER" id="PTHR47219:SF9">
    <property type="entry name" value="GTPASE ACTIVATING PROTEIN AND CENTROSOME-ASSOCIATED, ISOFORM B"/>
    <property type="match status" value="1"/>
</dbReference>
<dbReference type="FunCoup" id="A2D8Q9">
    <property type="interactions" value="5"/>
</dbReference>
<dbReference type="InterPro" id="IPR000195">
    <property type="entry name" value="Rab-GAP-TBC_dom"/>
</dbReference>
<dbReference type="PANTHER" id="PTHR47219">
    <property type="entry name" value="RAB GTPASE-ACTIVATING PROTEIN 1-LIKE"/>
    <property type="match status" value="1"/>
</dbReference>
<dbReference type="Gene3D" id="1.10.8.270">
    <property type="entry name" value="putative rabgap domain of human tbc1 domain family member 14 like domains"/>
    <property type="match status" value="1"/>
</dbReference>
<dbReference type="FunFam" id="1.10.472.80:FF:000119">
    <property type="entry name" value="TBC domain containing protein"/>
    <property type="match status" value="1"/>
</dbReference>
<dbReference type="Gene3D" id="1.10.10.750">
    <property type="entry name" value="Ypt/Rab-GAP domain of gyp1p, domain 1"/>
    <property type="match status" value="1"/>
</dbReference>
<dbReference type="SMR" id="A2D8Q9"/>
<dbReference type="STRING" id="5722.A2D8Q9"/>
<name>A2D8Q9_TRIV3</name>
<dbReference type="PROSITE" id="PS50086">
    <property type="entry name" value="TBC_RABGAP"/>
    <property type="match status" value="1"/>
</dbReference>
<gene>
    <name evidence="2" type="ORF">TVAG_186160</name>
</gene>
<organism evidence="2 3">
    <name type="scientific">Trichomonas vaginalis (strain ATCC PRA-98 / G3)</name>
    <dbReference type="NCBI Taxonomy" id="412133"/>
    <lineage>
        <taxon>Eukaryota</taxon>
        <taxon>Metamonada</taxon>
        <taxon>Parabasalia</taxon>
        <taxon>Trichomonadida</taxon>
        <taxon>Trichomonadidae</taxon>
        <taxon>Trichomonas</taxon>
    </lineage>
</organism>
<keyword evidence="3" id="KW-1185">Reference proteome</keyword>
<evidence type="ECO:0000313" key="3">
    <source>
        <dbReference type="Proteomes" id="UP000001542"/>
    </source>
</evidence>
<dbReference type="VEuPathDB" id="TrichDB:TVAG_186160"/>
<dbReference type="eggNOG" id="KOG4436">
    <property type="taxonomic scope" value="Eukaryota"/>
</dbReference>
<dbReference type="OMA" id="FCFYSET"/>
<feature type="domain" description="Rab-GAP TBC" evidence="1">
    <location>
        <begin position="40"/>
        <end position="228"/>
    </location>
</feature>
<dbReference type="RefSeq" id="XP_001584294.1">
    <property type="nucleotide sequence ID" value="XM_001584244.1"/>
</dbReference>
<dbReference type="Pfam" id="PF00566">
    <property type="entry name" value="RabGAP-TBC"/>
    <property type="match status" value="1"/>
</dbReference>
<dbReference type="InterPro" id="IPR050302">
    <property type="entry name" value="Rab_GAP_TBC_domain"/>
</dbReference>
<protein>
    <submittedName>
        <fullName evidence="2">TBC domain containing protein</fullName>
    </submittedName>
</protein>
<dbReference type="InterPro" id="IPR035969">
    <property type="entry name" value="Rab-GAP_TBC_sf"/>
</dbReference>
<reference evidence="2" key="2">
    <citation type="journal article" date="2007" name="Science">
        <title>Draft genome sequence of the sexually transmitted pathogen Trichomonas vaginalis.</title>
        <authorList>
            <person name="Carlton J.M."/>
            <person name="Hirt R.P."/>
            <person name="Silva J.C."/>
            <person name="Delcher A.L."/>
            <person name="Schatz M."/>
            <person name="Zhao Q."/>
            <person name="Wortman J.R."/>
            <person name="Bidwell S.L."/>
            <person name="Alsmark U.C.M."/>
            <person name="Besteiro S."/>
            <person name="Sicheritz-Ponten T."/>
            <person name="Noel C.J."/>
            <person name="Dacks J.B."/>
            <person name="Foster P.G."/>
            <person name="Simillion C."/>
            <person name="Van de Peer Y."/>
            <person name="Miranda-Saavedra D."/>
            <person name="Barton G.J."/>
            <person name="Westrop G.D."/>
            <person name="Mueller S."/>
            <person name="Dessi D."/>
            <person name="Fiori P.L."/>
            <person name="Ren Q."/>
            <person name="Paulsen I."/>
            <person name="Zhang H."/>
            <person name="Bastida-Corcuera F.D."/>
            <person name="Simoes-Barbosa A."/>
            <person name="Brown M.T."/>
            <person name="Hayes R.D."/>
            <person name="Mukherjee M."/>
            <person name="Okumura C.Y."/>
            <person name="Schneider R."/>
            <person name="Smith A.J."/>
            <person name="Vanacova S."/>
            <person name="Villalvazo M."/>
            <person name="Haas B.J."/>
            <person name="Pertea M."/>
            <person name="Feldblyum T.V."/>
            <person name="Utterback T.R."/>
            <person name="Shu C.L."/>
            <person name="Osoegawa K."/>
            <person name="de Jong P.J."/>
            <person name="Hrdy I."/>
            <person name="Horvathova L."/>
            <person name="Zubacova Z."/>
            <person name="Dolezal P."/>
            <person name="Malik S.B."/>
            <person name="Logsdon J.M. Jr."/>
            <person name="Henze K."/>
            <person name="Gupta A."/>
            <person name="Wang C.C."/>
            <person name="Dunne R.L."/>
            <person name="Upcroft J.A."/>
            <person name="Upcroft P."/>
            <person name="White O."/>
            <person name="Salzberg S.L."/>
            <person name="Tang P."/>
            <person name="Chiu C.-H."/>
            <person name="Lee Y.-S."/>
            <person name="Embley T.M."/>
            <person name="Coombs G.H."/>
            <person name="Mottram J.C."/>
            <person name="Tachezy J."/>
            <person name="Fraser-Liggett C.M."/>
            <person name="Johnson P.J."/>
        </authorList>
    </citation>
    <scope>NUCLEOTIDE SEQUENCE [LARGE SCALE GENOMIC DNA]</scope>
    <source>
        <strain evidence="2">G3</strain>
    </source>
</reference>
<dbReference type="GO" id="GO:0005096">
    <property type="term" value="F:GTPase activator activity"/>
    <property type="evidence" value="ECO:0000318"/>
    <property type="project" value="GO_Central"/>
</dbReference>
<evidence type="ECO:0000259" key="1">
    <source>
        <dbReference type="PROSITE" id="PS50086"/>
    </source>
</evidence>
<evidence type="ECO:0000313" key="2">
    <source>
        <dbReference type="EMBL" id="EAY23308.1"/>
    </source>
</evidence>
<dbReference type="SUPFAM" id="SSF47923">
    <property type="entry name" value="Ypt/Rab-GAP domain of gyp1p"/>
    <property type="match status" value="2"/>
</dbReference>
<dbReference type="InParanoid" id="A2D8Q9"/>